<dbReference type="Proteomes" id="UP000887576">
    <property type="component" value="Unplaced"/>
</dbReference>
<reference evidence="2" key="1">
    <citation type="submission" date="2022-11" db="UniProtKB">
        <authorList>
            <consortium name="WormBaseParasite"/>
        </authorList>
    </citation>
    <scope>IDENTIFICATION</scope>
</reference>
<proteinExistence type="predicted"/>
<protein>
    <submittedName>
        <fullName evidence="2">Uncharacterized protein</fullName>
    </submittedName>
</protein>
<accession>A0AC34R3R4</accession>
<name>A0AC34R3R4_9BILA</name>
<organism evidence="1 2">
    <name type="scientific">Panagrolaimus sp. JU765</name>
    <dbReference type="NCBI Taxonomy" id="591449"/>
    <lineage>
        <taxon>Eukaryota</taxon>
        <taxon>Metazoa</taxon>
        <taxon>Ecdysozoa</taxon>
        <taxon>Nematoda</taxon>
        <taxon>Chromadorea</taxon>
        <taxon>Rhabditida</taxon>
        <taxon>Tylenchina</taxon>
        <taxon>Panagrolaimomorpha</taxon>
        <taxon>Panagrolaimoidea</taxon>
        <taxon>Panagrolaimidae</taxon>
        <taxon>Panagrolaimus</taxon>
    </lineage>
</organism>
<evidence type="ECO:0000313" key="2">
    <source>
        <dbReference type="WBParaSite" id="JU765_v2.g3091.t1"/>
    </source>
</evidence>
<dbReference type="WBParaSite" id="JU765_v2.g3091.t1">
    <property type="protein sequence ID" value="JU765_v2.g3091.t1"/>
    <property type="gene ID" value="JU765_v2.g3091"/>
</dbReference>
<evidence type="ECO:0000313" key="1">
    <source>
        <dbReference type="Proteomes" id="UP000887576"/>
    </source>
</evidence>
<sequence>MPKGYDSDSYQKQQVSDDDLHQVVVLERDLGLSDEEFQPKKSQPIKSSFLEEDKKSQDKKSRPTFKSFESREDKFTYKTTRQPTLESDDSQDQHKFKFKSNRQTYQNQESDDDQKGNYNQERAPFKSSESQDIGFKKIVKNQQESDEESDQNSKSPKKENTLIGFPENQEANPAKTTKTKTWPPKVSKQHLSEAEVDADDNTSEMSIEIAQVVSISSHEEDYVESVPETSPNHSEDLESIEASTQRSITPDESLNEEDVHVEIESPPMTPPKVDTEVEHVKFFLERPPLARDNTEVGALQTPEEKEITDDW</sequence>